<dbReference type="Proteomes" id="UP000663760">
    <property type="component" value="Chromosome 2"/>
</dbReference>
<name>A0A7I8K6V8_SPIIN</name>
<evidence type="ECO:0000313" key="1">
    <source>
        <dbReference type="EMBL" id="CAA7392332.1"/>
    </source>
</evidence>
<accession>A0A7I8K6V8</accession>
<reference evidence="1" key="1">
    <citation type="submission" date="2020-02" db="EMBL/GenBank/DDBJ databases">
        <authorList>
            <person name="Scholz U."/>
            <person name="Mascher M."/>
            <person name="Fiebig A."/>
        </authorList>
    </citation>
    <scope>NUCLEOTIDE SEQUENCE</scope>
</reference>
<organism evidence="1 2">
    <name type="scientific">Spirodela intermedia</name>
    <name type="common">Intermediate duckweed</name>
    <dbReference type="NCBI Taxonomy" id="51605"/>
    <lineage>
        <taxon>Eukaryota</taxon>
        <taxon>Viridiplantae</taxon>
        <taxon>Streptophyta</taxon>
        <taxon>Embryophyta</taxon>
        <taxon>Tracheophyta</taxon>
        <taxon>Spermatophyta</taxon>
        <taxon>Magnoliopsida</taxon>
        <taxon>Liliopsida</taxon>
        <taxon>Araceae</taxon>
        <taxon>Lemnoideae</taxon>
        <taxon>Spirodela</taxon>
    </lineage>
</organism>
<sequence length="32" mass="3889">MLYHTRSVECVCFSSHCHNEIIIIHHKFRISF</sequence>
<keyword evidence="2" id="KW-1185">Reference proteome</keyword>
<gene>
    <name evidence="1" type="ORF">SI8410_02003468</name>
</gene>
<dbReference type="EMBL" id="LR746265">
    <property type="protein sequence ID" value="CAA7392332.1"/>
    <property type="molecule type" value="Genomic_DNA"/>
</dbReference>
<evidence type="ECO:0000313" key="2">
    <source>
        <dbReference type="Proteomes" id="UP000663760"/>
    </source>
</evidence>
<proteinExistence type="predicted"/>
<protein>
    <submittedName>
        <fullName evidence="1">Uncharacterized protein</fullName>
    </submittedName>
</protein>
<dbReference type="AlphaFoldDB" id="A0A7I8K6V8"/>